<reference evidence="1" key="1">
    <citation type="submission" date="2014-07" db="EMBL/GenBank/DDBJ databases">
        <authorList>
            <person name="Martin A.A"/>
            <person name="De Silva N."/>
        </authorList>
    </citation>
    <scope>NUCLEOTIDE SEQUENCE</scope>
</reference>
<protein>
    <submittedName>
        <fullName evidence="2">Uncharacterized protein</fullName>
    </submittedName>
</protein>
<accession>A0A0K0FSM8</accession>
<reference evidence="2" key="2">
    <citation type="submission" date="2015-08" db="UniProtKB">
        <authorList>
            <consortium name="WormBaseParasite"/>
        </authorList>
    </citation>
    <scope>IDENTIFICATION</scope>
</reference>
<organism evidence="1 2">
    <name type="scientific">Strongyloides venezuelensis</name>
    <name type="common">Threadworm</name>
    <dbReference type="NCBI Taxonomy" id="75913"/>
    <lineage>
        <taxon>Eukaryota</taxon>
        <taxon>Metazoa</taxon>
        <taxon>Ecdysozoa</taxon>
        <taxon>Nematoda</taxon>
        <taxon>Chromadorea</taxon>
        <taxon>Rhabditida</taxon>
        <taxon>Tylenchina</taxon>
        <taxon>Panagrolaimomorpha</taxon>
        <taxon>Strongyloidoidea</taxon>
        <taxon>Strongyloididae</taxon>
        <taxon>Strongyloides</taxon>
    </lineage>
</organism>
<dbReference type="WBParaSite" id="SVE_1398100.1">
    <property type="protein sequence ID" value="SVE_1398100.1"/>
    <property type="gene ID" value="SVE_1398100"/>
</dbReference>
<dbReference type="AlphaFoldDB" id="A0A0K0FSM8"/>
<dbReference type="Proteomes" id="UP000035680">
    <property type="component" value="Unassembled WGS sequence"/>
</dbReference>
<evidence type="ECO:0000313" key="1">
    <source>
        <dbReference type="Proteomes" id="UP000035680"/>
    </source>
</evidence>
<keyword evidence="1" id="KW-1185">Reference proteome</keyword>
<proteinExistence type="predicted"/>
<sequence length="115" mass="13006">MLIVKGRIDIFSINRKSLLGPPILDSTRIVDNEAGSRETYVERKIIQMNAKLRNNCLQTRCSTELNSKFIYGAIVGSIRGHGHADVDYEYCLDLTALLTDIGTRYQDAQQFLVKI</sequence>
<name>A0A0K0FSM8_STRVS</name>
<evidence type="ECO:0000313" key="2">
    <source>
        <dbReference type="WBParaSite" id="SVE_1398100.1"/>
    </source>
</evidence>